<dbReference type="InterPro" id="IPR058240">
    <property type="entry name" value="rSAM_sf"/>
</dbReference>
<dbReference type="InterPro" id="IPR023404">
    <property type="entry name" value="rSAM_horseshoe"/>
</dbReference>
<dbReference type="CDD" id="cd01335">
    <property type="entry name" value="Radical_SAM"/>
    <property type="match status" value="1"/>
</dbReference>
<dbReference type="InterPro" id="IPR034466">
    <property type="entry name" value="Methyltransferase_Class_B"/>
</dbReference>
<evidence type="ECO:0000259" key="7">
    <source>
        <dbReference type="PROSITE" id="PS51918"/>
    </source>
</evidence>
<evidence type="ECO:0000256" key="1">
    <source>
        <dbReference type="ARBA" id="ARBA00001966"/>
    </source>
</evidence>
<dbReference type="InterPro" id="IPR051198">
    <property type="entry name" value="BchE-like"/>
</dbReference>
<evidence type="ECO:0000256" key="3">
    <source>
        <dbReference type="ARBA" id="ARBA00022723"/>
    </source>
</evidence>
<keyword evidence="5" id="KW-0411">Iron-sulfur</keyword>
<dbReference type="PANTHER" id="PTHR43409">
    <property type="entry name" value="ANAEROBIC MAGNESIUM-PROTOPORPHYRIN IX MONOMETHYL ESTER CYCLASE-RELATED"/>
    <property type="match status" value="1"/>
</dbReference>
<organism evidence="8 9">
    <name type="scientific">Candidatus Lokiarchaeum ossiferum</name>
    <dbReference type="NCBI Taxonomy" id="2951803"/>
    <lineage>
        <taxon>Archaea</taxon>
        <taxon>Promethearchaeati</taxon>
        <taxon>Promethearchaeota</taxon>
        <taxon>Promethearchaeia</taxon>
        <taxon>Promethearchaeales</taxon>
        <taxon>Promethearchaeaceae</taxon>
        <taxon>Candidatus Lokiarchaeum</taxon>
    </lineage>
</organism>
<sequence length="756" mass="87374">MVNLDIEKNEPFSSIKFFQLLKQENKMDILFIFVSGQIFQGNTFSYHLGASYIIAYLNENNFSASQMISPKKLNISECINIISKMAPKIVGFTIYDTNYLQSVAICKKLKQDLPEIITIFGGPTATIQASEIVEKIPEIDICIRNEGEETTLEILTELKKYNFILNKKNLSNIEGVSFKIGGRVISTPDKDVLSSNKKINNFIDKYPSPYLSKIIPPQEASNVGILSARGCNQNCTYCNCAVLYKKNIFTHSLKRVIQEIDYLSHFQHKKPISILDDAFTIFPNRAEKICEEIIRKNIKINLACITRCDKINEDLLHLMKNAGFTSIGFSLESSSPQILRNIGKVNPSHSKSDFKGEIQFIEQLQKMTRYAKKIGFKDVFVSIMVGLPGETLEEAQNTINVVEYLDINSYQLNKFRIMKGTPIYNNHKKFEYNISYKGLKNHIFIENSHPFQIEKLQFSKKAELFKISHEIDFNIAKTLSLFSRSLTYGAFFKSIIIDSDILKKMHVKWLQENIAINGNFIQLYSNEDTFKSNYTNNISTFYDNFPPTIHYEHYIWTKTKKSTVLNSSRLLIYGKSIKNPIRILKMVNFHEKYQDHETDFKNIVVVDVTNEDFKKMIQFLKEIKNSDNGINYLLERKLLPHFQNLCPWSKEEANCNTFDKAIISKDNSIRLCWRGNSIGNLDDNYVSLRKKVETIKSKVEERRNCKFCNQINLCTKCFLIDQSSREEFCWTNQNFDLKDAVNAIKSIEIIQNELLG</sequence>
<keyword evidence="9" id="KW-1185">Reference proteome</keyword>
<evidence type="ECO:0008006" key="10">
    <source>
        <dbReference type="Google" id="ProtNLM"/>
    </source>
</evidence>
<evidence type="ECO:0000313" key="9">
    <source>
        <dbReference type="Proteomes" id="UP001208689"/>
    </source>
</evidence>
<evidence type="ECO:0000256" key="5">
    <source>
        <dbReference type="ARBA" id="ARBA00023014"/>
    </source>
</evidence>
<comment type="cofactor">
    <cofactor evidence="1">
        <name>[4Fe-4S] cluster</name>
        <dbReference type="ChEBI" id="CHEBI:49883"/>
    </cofactor>
</comment>
<dbReference type="InterPro" id="IPR006158">
    <property type="entry name" value="Cobalamin-bd"/>
</dbReference>
<proteinExistence type="predicted"/>
<dbReference type="EMBL" id="CP104013">
    <property type="protein sequence ID" value="UYP43742.1"/>
    <property type="molecule type" value="Genomic_DNA"/>
</dbReference>
<dbReference type="SFLD" id="SFLDG01123">
    <property type="entry name" value="methyltransferase_(Class_B)"/>
    <property type="match status" value="1"/>
</dbReference>
<accession>A0ABY6HJN7</accession>
<evidence type="ECO:0000259" key="6">
    <source>
        <dbReference type="PROSITE" id="PS51332"/>
    </source>
</evidence>
<dbReference type="Gene3D" id="3.40.50.280">
    <property type="entry name" value="Cobalamin-binding domain"/>
    <property type="match status" value="1"/>
</dbReference>
<keyword evidence="4" id="KW-0408">Iron</keyword>
<protein>
    <recommendedName>
        <fullName evidence="10">Radical SAM core domain-containing protein</fullName>
    </recommendedName>
</protein>
<dbReference type="SFLD" id="SFLDG01082">
    <property type="entry name" value="B12-binding_domain_containing"/>
    <property type="match status" value="1"/>
</dbReference>
<name>A0ABY6HJN7_9ARCH</name>
<dbReference type="Proteomes" id="UP001208689">
    <property type="component" value="Chromosome"/>
</dbReference>
<dbReference type="PANTHER" id="PTHR43409:SF16">
    <property type="entry name" value="SLR0320 PROTEIN"/>
    <property type="match status" value="1"/>
</dbReference>
<dbReference type="SFLD" id="SFLDS00029">
    <property type="entry name" value="Radical_SAM"/>
    <property type="match status" value="1"/>
</dbReference>
<keyword evidence="2" id="KW-0949">S-adenosyl-L-methionine</keyword>
<evidence type="ECO:0000256" key="4">
    <source>
        <dbReference type="ARBA" id="ARBA00023004"/>
    </source>
</evidence>
<evidence type="ECO:0000256" key="2">
    <source>
        <dbReference type="ARBA" id="ARBA00022691"/>
    </source>
</evidence>
<dbReference type="Gene3D" id="3.80.30.20">
    <property type="entry name" value="tm_1862 like domain"/>
    <property type="match status" value="1"/>
</dbReference>
<feature type="domain" description="Radical SAM core" evidence="7">
    <location>
        <begin position="217"/>
        <end position="452"/>
    </location>
</feature>
<dbReference type="Pfam" id="PF02310">
    <property type="entry name" value="B12-binding"/>
    <property type="match status" value="1"/>
</dbReference>
<keyword evidence="3" id="KW-0479">Metal-binding</keyword>
<evidence type="ECO:0000313" key="8">
    <source>
        <dbReference type="EMBL" id="UYP43742.1"/>
    </source>
</evidence>
<gene>
    <name evidence="8" type="ORF">NEF87_000027</name>
</gene>
<dbReference type="PROSITE" id="PS51332">
    <property type="entry name" value="B12_BINDING"/>
    <property type="match status" value="1"/>
</dbReference>
<dbReference type="Pfam" id="PF04055">
    <property type="entry name" value="Radical_SAM"/>
    <property type="match status" value="1"/>
</dbReference>
<reference evidence="8" key="1">
    <citation type="submission" date="2022-09" db="EMBL/GenBank/DDBJ databases">
        <title>Actin cytoskeleton and complex cell architecture in an #Asgard archaeon.</title>
        <authorList>
            <person name="Ponce Toledo R.I."/>
            <person name="Schleper C."/>
            <person name="Rodrigues Oliveira T."/>
            <person name="Wollweber F."/>
            <person name="Xu J."/>
            <person name="Rittmann S."/>
            <person name="Klingl A."/>
            <person name="Pilhofer M."/>
        </authorList>
    </citation>
    <scope>NUCLEOTIDE SEQUENCE</scope>
    <source>
        <strain evidence="8">B-35</strain>
    </source>
</reference>
<dbReference type="InterPro" id="IPR007197">
    <property type="entry name" value="rSAM"/>
</dbReference>
<dbReference type="PROSITE" id="PS51918">
    <property type="entry name" value="RADICAL_SAM"/>
    <property type="match status" value="1"/>
</dbReference>
<feature type="domain" description="B12-binding" evidence="6">
    <location>
        <begin position="26"/>
        <end position="165"/>
    </location>
</feature>
<dbReference type="SUPFAM" id="SSF102114">
    <property type="entry name" value="Radical SAM enzymes"/>
    <property type="match status" value="1"/>
</dbReference>
<dbReference type="CDD" id="cd02068">
    <property type="entry name" value="radical_SAM_B12_BD"/>
    <property type="match status" value="1"/>
</dbReference>
<dbReference type="SMART" id="SM00729">
    <property type="entry name" value="Elp3"/>
    <property type="match status" value="1"/>
</dbReference>
<dbReference type="InterPro" id="IPR006638">
    <property type="entry name" value="Elp3/MiaA/NifB-like_rSAM"/>
</dbReference>